<keyword evidence="4" id="KW-1185">Reference proteome</keyword>
<organism evidence="3 4">
    <name type="scientific">Coniochaeta hoffmannii</name>
    <dbReference type="NCBI Taxonomy" id="91930"/>
    <lineage>
        <taxon>Eukaryota</taxon>
        <taxon>Fungi</taxon>
        <taxon>Dikarya</taxon>
        <taxon>Ascomycota</taxon>
        <taxon>Pezizomycotina</taxon>
        <taxon>Sordariomycetes</taxon>
        <taxon>Sordariomycetidae</taxon>
        <taxon>Coniochaetales</taxon>
        <taxon>Coniochaetaceae</taxon>
        <taxon>Coniochaeta</taxon>
    </lineage>
</organism>
<feature type="region of interest" description="Disordered" evidence="1">
    <location>
        <begin position="210"/>
        <end position="256"/>
    </location>
</feature>
<feature type="region of interest" description="Disordered" evidence="1">
    <location>
        <begin position="407"/>
        <end position="476"/>
    </location>
</feature>
<evidence type="ECO:0000313" key="3">
    <source>
        <dbReference type="EMBL" id="KAJ9129850.1"/>
    </source>
</evidence>
<feature type="compositionally biased region" description="Polar residues" evidence="1">
    <location>
        <begin position="363"/>
        <end position="372"/>
    </location>
</feature>
<keyword evidence="2" id="KW-0812">Transmembrane</keyword>
<feature type="region of interest" description="Disordered" evidence="1">
    <location>
        <begin position="336"/>
        <end position="382"/>
    </location>
</feature>
<feature type="transmembrane region" description="Helical" evidence="2">
    <location>
        <begin position="44"/>
        <end position="66"/>
    </location>
</feature>
<keyword evidence="2" id="KW-1133">Transmembrane helix</keyword>
<keyword evidence="2" id="KW-0472">Membrane</keyword>
<feature type="transmembrane region" description="Helical" evidence="2">
    <location>
        <begin position="159"/>
        <end position="178"/>
    </location>
</feature>
<feature type="transmembrane region" description="Helical" evidence="2">
    <location>
        <begin position="86"/>
        <end position="104"/>
    </location>
</feature>
<feature type="transmembrane region" description="Helical" evidence="2">
    <location>
        <begin position="124"/>
        <end position="147"/>
    </location>
</feature>
<dbReference type="Proteomes" id="UP001174691">
    <property type="component" value="Unassembled WGS sequence"/>
</dbReference>
<protein>
    <submittedName>
        <fullName evidence="3">Uncharacterized protein</fullName>
    </submittedName>
</protein>
<evidence type="ECO:0000256" key="1">
    <source>
        <dbReference type="SAM" id="MobiDB-lite"/>
    </source>
</evidence>
<gene>
    <name evidence="3" type="ORF">NKR19_g10166</name>
</gene>
<sequence>MATPAANMVSKFSTTTSSHSSASSAVFDKLSQLEKFRDEPRQRWLSTATLVMLVTQLFCSAGGLILSGLVFGDKFDIVGQCPSQSFVLFASILAVPYITLHFRAAKTNFSIIRSQPFQHPLHSWVIIVARLTFLAWMVGFVASAVAVARASGDKVHLQLDLFFCVTAFLAMTFCLAVVEKAEEPFTLPWISPGRSMVCRISSFGSVIDDSVSRRGSNRSASPQMSEKPQPLRPAGPRPLSTPSSIASEPAPELSLPEDDLLTDVLDAYAKSEPALKLPEPTLPLLSDRYRPEAKAAADWKHDWSIFAGEAGLRASGTSTVADTSIFAESSASTSAAPAPYSVWTPTKSSHPAPAARSHHRSRTLTAGSSSKPSLLPTVHEVRTPSPTADIFEFMGGYDAAAGAAGPAATLRDDTRSDSGARLLNKPRKLRGPPKVTVEDVPDEAFTTEQPGPETAEPERSKTPSIPGAFVDDYPSW</sequence>
<evidence type="ECO:0000313" key="4">
    <source>
        <dbReference type="Proteomes" id="UP001174691"/>
    </source>
</evidence>
<feature type="compositionally biased region" description="Polar residues" evidence="1">
    <location>
        <begin position="213"/>
        <end position="226"/>
    </location>
</feature>
<comment type="caution">
    <text evidence="3">The sequence shown here is derived from an EMBL/GenBank/DDBJ whole genome shotgun (WGS) entry which is preliminary data.</text>
</comment>
<dbReference type="EMBL" id="JANBVN010000300">
    <property type="protein sequence ID" value="KAJ9129850.1"/>
    <property type="molecule type" value="Genomic_DNA"/>
</dbReference>
<name>A0AA38R228_9PEZI</name>
<accession>A0AA38R228</accession>
<evidence type="ECO:0000256" key="2">
    <source>
        <dbReference type="SAM" id="Phobius"/>
    </source>
</evidence>
<dbReference type="AlphaFoldDB" id="A0AA38R228"/>
<proteinExistence type="predicted"/>
<reference evidence="3" key="1">
    <citation type="submission" date="2022-07" db="EMBL/GenBank/DDBJ databases">
        <title>Fungi with potential for degradation of polypropylene.</title>
        <authorList>
            <person name="Gostincar C."/>
        </authorList>
    </citation>
    <scope>NUCLEOTIDE SEQUENCE</scope>
    <source>
        <strain evidence="3">EXF-13287</strain>
    </source>
</reference>